<organism evidence="1 2">
    <name type="scientific">Streptomyces albireticuli</name>
    <dbReference type="NCBI Taxonomy" id="1940"/>
    <lineage>
        <taxon>Bacteria</taxon>
        <taxon>Bacillati</taxon>
        <taxon>Actinomycetota</taxon>
        <taxon>Actinomycetes</taxon>
        <taxon>Kitasatosporales</taxon>
        <taxon>Streptomycetaceae</taxon>
        <taxon>Streptomyces</taxon>
    </lineage>
</organism>
<dbReference type="InterPro" id="IPR036388">
    <property type="entry name" value="WH-like_DNA-bd_sf"/>
</dbReference>
<dbReference type="AlphaFoldDB" id="A0A2A2D1B2"/>
<gene>
    <name evidence="1" type="ORF">CK936_30285</name>
</gene>
<evidence type="ECO:0008006" key="3">
    <source>
        <dbReference type="Google" id="ProtNLM"/>
    </source>
</evidence>
<name>A0A2A2D1B2_9ACTN</name>
<protein>
    <recommendedName>
        <fullName evidence="3">MarR family transcriptional regulator</fullName>
    </recommendedName>
</protein>
<keyword evidence="2" id="KW-1185">Reference proteome</keyword>
<evidence type="ECO:0000313" key="1">
    <source>
        <dbReference type="EMBL" id="PAU45304.1"/>
    </source>
</evidence>
<dbReference type="RefSeq" id="WP_095584144.1">
    <property type="nucleotide sequence ID" value="NZ_JAJQQQ010000026.1"/>
</dbReference>
<evidence type="ECO:0000313" key="2">
    <source>
        <dbReference type="Proteomes" id="UP000218944"/>
    </source>
</evidence>
<comment type="caution">
    <text evidence="1">The sequence shown here is derived from an EMBL/GenBank/DDBJ whole genome shotgun (WGS) entry which is preliminary data.</text>
</comment>
<dbReference type="Proteomes" id="UP000218944">
    <property type="component" value="Unassembled WGS sequence"/>
</dbReference>
<dbReference type="EMBL" id="NSJV01000569">
    <property type="protein sequence ID" value="PAU45304.1"/>
    <property type="molecule type" value="Genomic_DNA"/>
</dbReference>
<proteinExistence type="predicted"/>
<sequence>MTHRDHRDLVLDLLRSTGDLPPLQRLVLIQYSLTDQDETGTVRRSSKELAAEVQMSPQLHSRVRRALIEAGWLEENEAARIGNVRYYRLARRGPSNVVPLRSAG</sequence>
<accession>A0A2A2D1B2</accession>
<dbReference type="Gene3D" id="1.10.10.10">
    <property type="entry name" value="Winged helix-like DNA-binding domain superfamily/Winged helix DNA-binding domain"/>
    <property type="match status" value="1"/>
</dbReference>
<reference evidence="1 2" key="1">
    <citation type="submission" date="2017-08" db="EMBL/GenBank/DDBJ databases">
        <title>Genome sequence of Streptomyces albireticuli NRRL B-1670.</title>
        <authorList>
            <person name="Graham D.E."/>
            <person name="Mahan K.M."/>
            <person name="Klingeman D.M."/>
            <person name="Hettich R.L."/>
            <person name="Parry R.J."/>
            <person name="Spain J.C."/>
        </authorList>
    </citation>
    <scope>NUCLEOTIDE SEQUENCE [LARGE SCALE GENOMIC DNA]</scope>
    <source>
        <strain evidence="1 2">NRRL B-1670</strain>
    </source>
</reference>